<evidence type="ECO:0000259" key="1">
    <source>
        <dbReference type="Pfam" id="PF13966"/>
    </source>
</evidence>
<gene>
    <name evidence="3" type="primary">LOC108829346</name>
</gene>
<dbReference type="GeneID" id="108829346"/>
<dbReference type="InterPro" id="IPR026960">
    <property type="entry name" value="RVT-Znf"/>
</dbReference>
<proteinExistence type="predicted"/>
<dbReference type="OrthoDB" id="1744960at2759"/>
<reference evidence="3" key="2">
    <citation type="submission" date="2025-08" db="UniProtKB">
        <authorList>
            <consortium name="RefSeq"/>
        </authorList>
    </citation>
    <scope>IDENTIFICATION</scope>
    <source>
        <tissue evidence="3">Leaf</tissue>
    </source>
</reference>
<reference evidence="2" key="1">
    <citation type="journal article" date="2019" name="Database">
        <title>The radish genome database (RadishGD): an integrated information resource for radish genomics.</title>
        <authorList>
            <person name="Yu H.J."/>
            <person name="Baek S."/>
            <person name="Lee Y.J."/>
            <person name="Cho A."/>
            <person name="Mun J.H."/>
        </authorList>
    </citation>
    <scope>NUCLEOTIDE SEQUENCE [LARGE SCALE GENOMIC DNA]</scope>
    <source>
        <strain evidence="2">cv. WK10039</strain>
    </source>
</reference>
<accession>A0A9W3D8V7</accession>
<dbReference type="RefSeq" id="XP_056860166.1">
    <property type="nucleotide sequence ID" value="XM_057004186.1"/>
</dbReference>
<evidence type="ECO:0000313" key="2">
    <source>
        <dbReference type="Proteomes" id="UP000504610"/>
    </source>
</evidence>
<evidence type="ECO:0000313" key="3">
    <source>
        <dbReference type="RefSeq" id="XP_056860166.1"/>
    </source>
</evidence>
<protein>
    <submittedName>
        <fullName evidence="3">Uncharacterized protein LOC108829346</fullName>
    </submittedName>
</protein>
<sequence length="177" mass="20453">MVLGDGSSTKFWTDIWHPIGRLIEVLGERAIHKMGIDRHASVSSVFVNNVWRFRNTRDPAIQQVTAQIQEGTVVLVHGVQDEAHWKKEEDTYERKFYASTTLESIRVSHDQVPWDKLVLFAQGVPRFAFITWLAVRDRLSTGVRMRAWGIVQGCPFCGEREESRDHLFFACPYTYTL</sequence>
<dbReference type="KEGG" id="rsz:108829346"/>
<name>A0A9W3D8V7_RAPSA</name>
<dbReference type="Proteomes" id="UP000504610">
    <property type="component" value="Chromosome 2"/>
</dbReference>
<organism evidence="2 3">
    <name type="scientific">Raphanus sativus</name>
    <name type="common">Radish</name>
    <name type="synonym">Raphanus raphanistrum var. sativus</name>
    <dbReference type="NCBI Taxonomy" id="3726"/>
    <lineage>
        <taxon>Eukaryota</taxon>
        <taxon>Viridiplantae</taxon>
        <taxon>Streptophyta</taxon>
        <taxon>Embryophyta</taxon>
        <taxon>Tracheophyta</taxon>
        <taxon>Spermatophyta</taxon>
        <taxon>Magnoliopsida</taxon>
        <taxon>eudicotyledons</taxon>
        <taxon>Gunneridae</taxon>
        <taxon>Pentapetalae</taxon>
        <taxon>rosids</taxon>
        <taxon>malvids</taxon>
        <taxon>Brassicales</taxon>
        <taxon>Brassicaceae</taxon>
        <taxon>Brassiceae</taxon>
        <taxon>Raphanus</taxon>
    </lineage>
</organism>
<feature type="domain" description="Reverse transcriptase zinc-binding" evidence="1">
    <location>
        <begin position="99"/>
        <end position="175"/>
    </location>
</feature>
<dbReference type="AlphaFoldDB" id="A0A9W3D8V7"/>
<dbReference type="Pfam" id="PF13966">
    <property type="entry name" value="zf-RVT"/>
    <property type="match status" value="1"/>
</dbReference>
<keyword evidence="2" id="KW-1185">Reference proteome</keyword>